<protein>
    <submittedName>
        <fullName evidence="1">Quinol monooxygenase</fullName>
        <ecNumber evidence="1">1.-.-.-</ecNumber>
    </submittedName>
</protein>
<evidence type="ECO:0000313" key="2">
    <source>
        <dbReference type="Proteomes" id="UP001597463"/>
    </source>
</evidence>
<dbReference type="EC" id="1.-.-.-" evidence="1"/>
<accession>A0ABW5UQR5</accession>
<organism evidence="1 2">
    <name type="scientific">Comamonas terrae</name>
    <dbReference type="NCBI Taxonomy" id="673548"/>
    <lineage>
        <taxon>Bacteria</taxon>
        <taxon>Pseudomonadati</taxon>
        <taxon>Pseudomonadota</taxon>
        <taxon>Betaproteobacteria</taxon>
        <taxon>Burkholderiales</taxon>
        <taxon>Comamonadaceae</taxon>
        <taxon>Comamonas</taxon>
    </lineage>
</organism>
<dbReference type="EMBL" id="JBHUMV010000008">
    <property type="protein sequence ID" value="MFD2755763.1"/>
    <property type="molecule type" value="Genomic_DNA"/>
</dbReference>
<sequence>MPGLIHVKELWQDQAALDAHFASAHIAAWRAAWPGLGIGERDLRVYEVGAPRKT</sequence>
<dbReference type="Gene3D" id="3.30.70.100">
    <property type="match status" value="1"/>
</dbReference>
<dbReference type="GO" id="GO:0004497">
    <property type="term" value="F:monooxygenase activity"/>
    <property type="evidence" value="ECO:0007669"/>
    <property type="project" value="UniProtKB-KW"/>
</dbReference>
<keyword evidence="1" id="KW-0560">Oxidoreductase</keyword>
<reference evidence="2" key="1">
    <citation type="journal article" date="2019" name="Int. J. Syst. Evol. Microbiol.">
        <title>The Global Catalogue of Microorganisms (GCM) 10K type strain sequencing project: providing services to taxonomists for standard genome sequencing and annotation.</title>
        <authorList>
            <consortium name="The Broad Institute Genomics Platform"/>
            <consortium name="The Broad Institute Genome Sequencing Center for Infectious Disease"/>
            <person name="Wu L."/>
            <person name="Ma J."/>
        </authorList>
    </citation>
    <scope>NUCLEOTIDE SEQUENCE [LARGE SCALE GENOMIC DNA]</scope>
    <source>
        <strain evidence="2">TISTR 1906</strain>
    </source>
</reference>
<dbReference type="RefSeq" id="WP_245633420.1">
    <property type="nucleotide sequence ID" value="NZ_BCNT01000015.1"/>
</dbReference>
<comment type="caution">
    <text evidence="1">The sequence shown here is derived from an EMBL/GenBank/DDBJ whole genome shotgun (WGS) entry which is preliminary data.</text>
</comment>
<dbReference type="SUPFAM" id="SSF54909">
    <property type="entry name" value="Dimeric alpha+beta barrel"/>
    <property type="match status" value="1"/>
</dbReference>
<gene>
    <name evidence="1" type="ORF">ACFSW6_16975</name>
</gene>
<keyword evidence="1" id="KW-0503">Monooxygenase</keyword>
<proteinExistence type="predicted"/>
<name>A0ABW5UQR5_9BURK</name>
<dbReference type="Proteomes" id="UP001597463">
    <property type="component" value="Unassembled WGS sequence"/>
</dbReference>
<dbReference type="InterPro" id="IPR011008">
    <property type="entry name" value="Dimeric_a/b-barrel"/>
</dbReference>
<keyword evidence="2" id="KW-1185">Reference proteome</keyword>
<evidence type="ECO:0000313" key="1">
    <source>
        <dbReference type="EMBL" id="MFD2755763.1"/>
    </source>
</evidence>